<gene>
    <name evidence="3" type="ORF">CEURO_LOCUS10404</name>
</gene>
<evidence type="ECO:0000259" key="2">
    <source>
        <dbReference type="PROSITE" id="PS50089"/>
    </source>
</evidence>
<dbReference type="GO" id="GO:0008270">
    <property type="term" value="F:zinc ion binding"/>
    <property type="evidence" value="ECO:0007669"/>
    <property type="project" value="UniProtKB-KW"/>
</dbReference>
<proteinExistence type="predicted"/>
<dbReference type="EMBL" id="CAMAPE010000019">
    <property type="protein sequence ID" value="CAH9088224.1"/>
    <property type="molecule type" value="Genomic_DNA"/>
</dbReference>
<reference evidence="3" key="1">
    <citation type="submission" date="2022-07" db="EMBL/GenBank/DDBJ databases">
        <authorList>
            <person name="Macas J."/>
            <person name="Novak P."/>
            <person name="Neumann P."/>
        </authorList>
    </citation>
    <scope>NUCLEOTIDE SEQUENCE</scope>
</reference>
<keyword evidence="1" id="KW-0862">Zinc</keyword>
<name>A0A9P1E992_CUSEU</name>
<accession>A0A9P1E992</accession>
<organism evidence="3 4">
    <name type="scientific">Cuscuta europaea</name>
    <name type="common">European dodder</name>
    <dbReference type="NCBI Taxonomy" id="41803"/>
    <lineage>
        <taxon>Eukaryota</taxon>
        <taxon>Viridiplantae</taxon>
        <taxon>Streptophyta</taxon>
        <taxon>Embryophyta</taxon>
        <taxon>Tracheophyta</taxon>
        <taxon>Spermatophyta</taxon>
        <taxon>Magnoliopsida</taxon>
        <taxon>eudicotyledons</taxon>
        <taxon>Gunneridae</taxon>
        <taxon>Pentapetalae</taxon>
        <taxon>asterids</taxon>
        <taxon>lamiids</taxon>
        <taxon>Solanales</taxon>
        <taxon>Convolvulaceae</taxon>
        <taxon>Cuscuteae</taxon>
        <taxon>Cuscuta</taxon>
        <taxon>Cuscuta subgen. Cuscuta</taxon>
    </lineage>
</organism>
<keyword evidence="1" id="KW-0479">Metal-binding</keyword>
<dbReference type="SUPFAM" id="SSF57850">
    <property type="entry name" value="RING/U-box"/>
    <property type="match status" value="1"/>
</dbReference>
<dbReference type="PANTHER" id="PTHR15600">
    <property type="entry name" value="SACSIN"/>
    <property type="match status" value="1"/>
</dbReference>
<dbReference type="InterPro" id="IPR058210">
    <property type="entry name" value="SACS/Nov_dom"/>
</dbReference>
<comment type="caution">
    <text evidence="3">The sequence shown here is derived from an EMBL/GenBank/DDBJ whole genome shotgun (WGS) entry which is preliminary data.</text>
</comment>
<feature type="domain" description="RING-type" evidence="2">
    <location>
        <begin position="4701"/>
        <end position="4735"/>
    </location>
</feature>
<sequence>MELPPPEPALLEDFGQKVDLTRRIREVLLNYPEGTTVLKELIQNADDAGATKLCLCLDRRSHGTEALLSDRLAQWQGPALLAYNDAIFTDEDFVSISKIGGSAKHGQAWKTGRFGVGFNSVYHLTDLPSFVSGKYIVLFDPQGAYLPNVSTANPGKRIEYVSSSVISLYKDQLDPYIAFNCDMKNPFRGTLFRFPLRNADQAATSMLSKQAYLEDDIASMFGQLYEEGVFSLLFLKSILSIEMYEWDIDMPEPRKTYSCSVNSDECDIVWHRQTLMRQSKETTFVDCDDKFKLNFLTEAFTGKLSEQRTDTFYMVQKMASSTSRVGSFAAAASKDFDIRLLPWASVAACISDNSNNDGVLQGRAFCSLPLPIKTGLYVQINGFFEVSSNRRGIWYGGDMDRSGKVRSLWNRLLLEDVVAPCFVQLLLSVQQILGPTKIYYSLWPNGSFNEPWDILVQHIYKSLSDLPVFFSTVDGGKWVSGTKAFLHDEEFSSKELEEALLQLHMPIVHLPNGLFDMLVTRVCGIQWLVVTPDSVRQYLKGCKQINSIDRPHRLMLLEYCIQDLVDADVGKHTVGLPLLPLANGDFGSFSEPNGGTSYFICNRLEYTLLRSAVDNIIDYEIPCHILNRLLAVANASGANLFSFNIDEFLTLLPNFFPAEWRYKPKVSWEPDSDTANHPSSSWFKLFWQYIRDECEKLSTFEDWPILPSLSGYLYRPSKHVKMLNSDKLSEQMRHILLNIGCVLLNTQWGIDHPDMYPYVYEADCVGVLKSIFDVASSSHNNRQTFLQNLEAAQRDELRRFLLDPKWYIGNYVDDSDIENCKRLPIYRVYGGGSSENIQFSNLVNPKKYLPPLDCPECLFSGEFIISSSSTEEEVLTRYFGTKRMGKPEFYKLHVVTKINELDPNVRDSIMLSILKELPQLCCEDISFREILKNLNFIPTSGGSLKSPAVLYDPRNEELYSLLQDSDSFPSGAFNDFDALEMLKGLGLRTTVSTEALIQSAQEVELLMHRNQEVAQSRGKVLLSYLEVNSMKLLHGPPEDNQLTMNRLFTRAANVLKPLSIRSDFEKFWNDLRLISWCPVLVHSPYQSLPWPAVSSMVAPPKVVRPYADLWLVSASMRVLDGECSSSVLSNQLGWSSPPGGSIIAAQLLELGKNNEVVFDPELRQELALAMPRIYSILSAMLGSDEMDIVKAVLEGCRWIWVGDGFATPDEVVLNGPLHLAPYMRVIPIDLAVFKDLFFELGIRESLRPSDYASILCRMANRKGALPLDAQEIKAVILIAQHLSDVQLYEDKIKIYLPDLSCRLFNATDLVYNDAPWLLDSDNPDSTSGSTMPLHSKQFVQRFVHGNISNDVAEKLGVRSFRRMLLAESADSMNMTLSGAAEAFGQHESLTTRLRHILEMYADGPGVLFELVQNAEDANATKVTFLLDKTQYGASSVLSPEMADWQGPALYCFNDSVFSAQDLYAISRVGQESKLEKPFSIGRFGLGFNSVYHFTDIPTFVSGENVVMFDPHACNLPGISPSHPGLRIKFVGRRIFEQFPDQFSPFLHFGCDLQNPFQGTLFRFPLRNATAALRSQIKKEVYEPDDVLDLFASFSRVVSETLLFLKNVTNISIFVKERANSEMQLIHSVQKQYICEPEGENDSFHHVFGLISKNQTNMDKAQLLNHLCRSLDTKFQSKCQKILLSEKGPLEVRSYLWLVSECLGNIRSRSYLERFGEMNKCVPWACIATRLHSVDVAKEGLGSDNSPEGTAVITSDMLDGSLASAEAIRSAEGRAFCFLPLPVFTGLPVHVNAYFELSSNRRDIWFGNDMAGGGKKRSEWNTFLLEDVAAPAYGHLIEKVGSEIGPCDMFFSLWPMMVGFEPWASMMLKFYNYISEGNLRVLHTRARGGRWVSTKQAIFPDFSFSKASELVEALSDACLPIVSVPKAIADNFLQIHPSLHFLTPQLLRTLLVRKQREFRDRTAKILTLEYCLLDLQSPFQSESFYGLPLLPLSNGLFTKLEKIGSSEPIYIANGDGYDLLKDSLPHQLIDVNISAGLYGKLCEIAQSENFNVTFLTCSLLEKLFIRLLPAEWKQTKQVIWVPGSGGHPNLEWVKLLWNYLNCHCDDLSLLCNWPILPIENSYLMQLAENSNVIMDGGWSENMLSLLLRVGCFVLMRDLPIEHPQLTLYVQPPTASGVLNVLLAISGAPEKVEEHFSNAFDVELHELRRYVLQSKWFSEGSLSSIHMDTIKHIPMFESFKSRKFISLSRSINWLTPNNACDDFLNDDFLRVESDKERIILNKYFAISEPAHVVFYKDYILNRMPEFILKEGFLSALLQDMNILIEKDDFFKTEISKTAFVSTCSGSWKEPFRLYDPRISELKLLLYPGAFFPDECFSDPFALEVLGKLGLRETLGFTGLLDCARTVSMLHDLNESEAIVYARRLLKLLEAVALGFSSNDEGESLGNPKTAKECQIKSLAIVDEEKHTADGFESTLFSFSFLFSHWIDDMPQEQFWSELRSISWCPVYDDPPIGGLPWFAAGKNIAMPFSVRPKSQMWMVSSMMHILDGDCSDMLQCKLGWNSRLNVDILSTQLIGLSNSYAKICENLDTVPNLDSELQKHVYSVYKQMQEYIHTEDFESLKSALVGIRWVWIGDDFVSTDVLAFDSPLKFSPYLYVVPSELAEFRDLLVELDVRYNFEVNDYLHVLQKLQNDVKDSTLSSDQLSFVHCILEAIADLRLDLLKFEGSVSQLLIPDSSSVLVKSGELVYNDAPWMQSDTLVGQRFVHRCISHDLAQRLGIQSLRSVSLTSEDMMKDLPCMDYSKIHDLVELYGSRDFLLFDVLELADCCKAKKLHFILDKRDHPCQSLMQNNLGDFQGPALIAIVEGGSLSKDEVASLQYLPPWSLHGQTVNYGLGLLSCFSITDFLFVVSDGCLYMLDPRGLVLPLSENRTSTAKVFSLRGTNLVGRFHDQFSPLLIGESMQWSESKSTIIRMPLSSEIMKEGIESGLARVTMIFKKFIEHSSASILFLKSVLQVSLSTWEKESLQPTLHYSVDVDPSFGIKRNPFSEKKWKKFQLASLFCSSSAAVKLQIIDVNELKGTNRVTSRWLVALSLGSGQTRNMALDRRYMAYNLTPVAGVAALISQNGKPSDTRLLSSIMSPLPLSGGVNMPVTIIGYFLVCHNRGRFLFQCQDEEASAGTRLGAGYQLIEDWNQELMCCVRDAYIKLIQEMQKLRREPSTSTLESSLIRVASTTLNAYGDEIYSFWPRSFENKLINLEIDMNDSWPVKAFKADWSCIKKQVIKPFYASMIELPVWRLYSGNLVCAKEGMFLSQPESGAEGCLLPVTVCAFVKEHYPVFSVPWELMTEIQALGVIVREIKPKMVRDLLRASSTSIVLQSVDTYIDVLEYCLSDIIVLEPCPSNATVGLSGMNSSDCSASPPTIRGSSVQRQQIDSITPTSSSSGGEALEMMTNLGKAIFGFGRVLVEDIGRTDGNLYQRSNLTGSLNCRSEDNQKVLSVAAEIRGLPCPTGTNHLTRLGATEIWVGNKEQQSLMLSLAANFIHHKVLERSTLVNIFSNRSVQPLLKMQSFSPSLLANNIKFIFHENWVSHVTESKMAPWFSWEKAANSYSEWGPSPHWIRLLWKTFDSLDNHSLFSEWPLVPAILGRPVLCRVRERHLLFIPPLDILASTKFREMGDAERDLPGLSSESDLIHSYKLSFEVLEEKYPWLLSLLNQFNVPIFDVAFMDCAAACQCLPVDGQSLGQIIASRLAAAKKACYFTHPTSLSDSDCDELFRLFASDFSSKGSGYGREELEVLRDLPIYKTVTGSYTRLQGHDLCVVASNTFLKPYDERCLTHSVDSSDTRLLRGLGIPEMHDRQILVKFGLPEFNMKSKSEQEDILIYLCMNWQDIEKDSSIIEALKEAHFVRSADETSLQLFKPQDLFDPGDALLASVFSGVGRKFPGERFISDEWLQILRKVGLRSSADADSVLECAKRIELLGRQCVKKTLDESKSELFSMVDEVSSEIWLLAESLVKFTISNFAVLYSSHFCKLLGQIVFVPAEKGLTDIGAKECSKRVLCSYNNALLLKDWPLAWSCIPILSRNNAVPPEYSWGALSLRSPPSFSSVLMHLQIIGRNGGEDILSHWPTASGSKTIDEASIEVLEYLQNVWGTLSSSDLKALCQVAFIPAANGTRLVMASSLFARLTVNLSPFAFELPAVYLSFVNILRDLGLHDTLSVNTAKNLLSSLQKACGYQRLNPNEFRAVLEAVDFICDERNCAAATSWDSDAIVPDDSCRLIHAKSCVYIDSYGSYYLKYIDTSRLRFVHQDLPERICIALGIKKLSNVVIEELDGMEHFQRLDYIHSVPVSFIKQKLLSKSFQAAVWSVVRSISCNTQGFGSTVMEDMKRPLESIADKIHFVQRLYTRFVLLPKCVDITKAREDSIFPEWKDNRHRALCFVDQSKTCVLIAEPPEYVSFPDIAAIIVSRILDCPFPLPIASLFLCPEGSEIAMVDALNLCGQMSANGAGGSKDDLLGKEILPQDALHVQFHPLRPFYAGEIIAWRSGSGEKLKYGRVPEDVRPPAGQAIYRFKVETLTGVGQSILSSNVFSFRCVTVASEASALADHKPTTVSINAESSETVKLRFPQGKQNQVQELQQGHVSAEELVQAIREMLSAAGIDMDVEKQSLLQSTISLQGQLKESQAAFLLEQEKSEMASKEAETAKAAWVCRICLNNEVDVTVVPCGHVLCRRCSSAVSRCPFCRLQVSKVMKIFRP</sequence>
<dbReference type="InterPro" id="IPR013083">
    <property type="entry name" value="Znf_RING/FYVE/PHD"/>
</dbReference>
<dbReference type="InterPro" id="IPR052972">
    <property type="entry name" value="Sacsin_chaperone_reg"/>
</dbReference>
<evidence type="ECO:0000313" key="4">
    <source>
        <dbReference type="Proteomes" id="UP001152484"/>
    </source>
</evidence>
<dbReference type="PANTHER" id="PTHR15600:SF42">
    <property type="entry name" value="SACSIN"/>
    <property type="match status" value="1"/>
</dbReference>
<keyword evidence="4" id="KW-1185">Reference proteome</keyword>
<dbReference type="SUPFAM" id="SSF55874">
    <property type="entry name" value="ATPase domain of HSP90 chaperone/DNA topoisomerase II/histidine kinase"/>
    <property type="match status" value="2"/>
</dbReference>
<dbReference type="OrthoDB" id="1262810at2759"/>
<dbReference type="PROSITE" id="PS50089">
    <property type="entry name" value="ZF_RING_2"/>
    <property type="match status" value="1"/>
</dbReference>
<dbReference type="Pfam" id="PF25794">
    <property type="entry name" value="SACS"/>
    <property type="match status" value="3"/>
</dbReference>
<dbReference type="Gene3D" id="3.30.40.10">
    <property type="entry name" value="Zinc/RING finger domain, C3HC4 (zinc finger)"/>
    <property type="match status" value="1"/>
</dbReference>
<dbReference type="GO" id="GO:0030544">
    <property type="term" value="F:Hsp70 protein binding"/>
    <property type="evidence" value="ECO:0007669"/>
    <property type="project" value="TreeGrafter"/>
</dbReference>
<dbReference type="InterPro" id="IPR036890">
    <property type="entry name" value="HATPase_C_sf"/>
</dbReference>
<protein>
    <recommendedName>
        <fullName evidence="2">RING-type domain-containing protein</fullName>
    </recommendedName>
</protein>
<dbReference type="InterPro" id="IPR001841">
    <property type="entry name" value="Znf_RING"/>
</dbReference>
<dbReference type="NCBIfam" id="NF047352">
    <property type="entry name" value="P_loop_sacsin"/>
    <property type="match status" value="2"/>
</dbReference>
<dbReference type="SMART" id="SM00184">
    <property type="entry name" value="RING"/>
    <property type="match status" value="1"/>
</dbReference>
<dbReference type="Proteomes" id="UP001152484">
    <property type="component" value="Unassembled WGS sequence"/>
</dbReference>
<evidence type="ECO:0000256" key="1">
    <source>
        <dbReference type="PROSITE-ProRule" id="PRU00175"/>
    </source>
</evidence>
<keyword evidence="1" id="KW-0863">Zinc-finger</keyword>
<dbReference type="Pfam" id="PF13920">
    <property type="entry name" value="zf-C3HC4_3"/>
    <property type="match status" value="1"/>
</dbReference>
<evidence type="ECO:0000313" key="3">
    <source>
        <dbReference type="EMBL" id="CAH9088224.1"/>
    </source>
</evidence>